<evidence type="ECO:0000256" key="2">
    <source>
        <dbReference type="ARBA" id="ARBA00022801"/>
    </source>
</evidence>
<evidence type="ECO:0000256" key="1">
    <source>
        <dbReference type="ARBA" id="ARBA00001946"/>
    </source>
</evidence>
<protein>
    <submittedName>
        <fullName evidence="4">ADP-ribose pyrophosphatase YjhB, NUDIX family</fullName>
    </submittedName>
</protein>
<dbReference type="Pfam" id="PF00293">
    <property type="entry name" value="NUDIX"/>
    <property type="match status" value="1"/>
</dbReference>
<name>A0ABY1P4V7_9RHOB</name>
<comment type="cofactor">
    <cofactor evidence="1">
        <name>Mg(2+)</name>
        <dbReference type="ChEBI" id="CHEBI:18420"/>
    </cofactor>
</comment>
<comment type="caution">
    <text evidence="4">The sequence shown here is derived from an EMBL/GenBank/DDBJ whole genome shotgun (WGS) entry which is preliminary data.</text>
</comment>
<dbReference type="PANTHER" id="PTHR43046">
    <property type="entry name" value="GDP-MANNOSE MANNOSYL HYDROLASE"/>
    <property type="match status" value="1"/>
</dbReference>
<dbReference type="InterPro" id="IPR015797">
    <property type="entry name" value="NUDIX_hydrolase-like_dom_sf"/>
</dbReference>
<dbReference type="Gene3D" id="3.90.79.10">
    <property type="entry name" value="Nucleoside Triphosphate Pyrophosphohydrolase"/>
    <property type="match status" value="1"/>
</dbReference>
<accession>A0ABY1P4V7</accession>
<dbReference type="InterPro" id="IPR000086">
    <property type="entry name" value="NUDIX_hydrolase_dom"/>
</dbReference>
<proteinExistence type="predicted"/>
<keyword evidence="5" id="KW-1185">Reference proteome</keyword>
<organism evidence="4 5">
    <name type="scientific">Shimia sagamensis</name>
    <dbReference type="NCBI Taxonomy" id="1566352"/>
    <lineage>
        <taxon>Bacteria</taxon>
        <taxon>Pseudomonadati</taxon>
        <taxon>Pseudomonadota</taxon>
        <taxon>Alphaproteobacteria</taxon>
        <taxon>Rhodobacterales</taxon>
        <taxon>Roseobacteraceae</taxon>
    </lineage>
</organism>
<dbReference type="PROSITE" id="PS51462">
    <property type="entry name" value="NUDIX"/>
    <property type="match status" value="1"/>
</dbReference>
<dbReference type="Proteomes" id="UP001157961">
    <property type="component" value="Unassembled WGS sequence"/>
</dbReference>
<dbReference type="SUPFAM" id="SSF55811">
    <property type="entry name" value="Nudix"/>
    <property type="match status" value="1"/>
</dbReference>
<gene>
    <name evidence="4" type="ORF">SAMN06265373_105248</name>
</gene>
<reference evidence="4 5" key="1">
    <citation type="submission" date="2017-05" db="EMBL/GenBank/DDBJ databases">
        <authorList>
            <person name="Varghese N."/>
            <person name="Submissions S."/>
        </authorList>
    </citation>
    <scope>NUCLEOTIDE SEQUENCE [LARGE SCALE GENOMIC DNA]</scope>
    <source>
        <strain evidence="4 5">DSM 29734</strain>
    </source>
</reference>
<evidence type="ECO:0000259" key="3">
    <source>
        <dbReference type="PROSITE" id="PS51462"/>
    </source>
</evidence>
<dbReference type="RefSeq" id="WP_283426654.1">
    <property type="nucleotide sequence ID" value="NZ_FXTY01000005.1"/>
</dbReference>
<dbReference type="PANTHER" id="PTHR43046:SF16">
    <property type="entry name" value="ADP-RIBOSE PYROPHOSPHATASE YJHB-RELATED"/>
    <property type="match status" value="1"/>
</dbReference>
<feature type="domain" description="Nudix hydrolase" evidence="3">
    <location>
        <begin position="11"/>
        <end position="143"/>
    </location>
</feature>
<evidence type="ECO:0000313" key="5">
    <source>
        <dbReference type="Proteomes" id="UP001157961"/>
    </source>
</evidence>
<keyword evidence="2" id="KW-0378">Hydrolase</keyword>
<sequence>MAPLRPPKSRPLRLAARAIILHEDRLLLVNAYPDHKGDLWCAPGGGVEKHSSLADNLIREVYEECGLTISVDAPCLINEFHDEDSDFHQVDLFFRCSITGGTLDDSWQDPEHVVSKRHFFSRTELEQLSFRPLSLPDVAWGNGVHYDALEPLLKF</sequence>
<evidence type="ECO:0000313" key="4">
    <source>
        <dbReference type="EMBL" id="SMP26467.1"/>
    </source>
</evidence>
<dbReference type="EMBL" id="FXTY01000005">
    <property type="protein sequence ID" value="SMP26467.1"/>
    <property type="molecule type" value="Genomic_DNA"/>
</dbReference>